<keyword evidence="5 8" id="KW-0812">Transmembrane</keyword>
<feature type="transmembrane region" description="Helical" evidence="8">
    <location>
        <begin position="67"/>
        <end position="87"/>
    </location>
</feature>
<dbReference type="HOGENOM" id="CLU_054508_1_0_4"/>
<keyword evidence="4" id="KW-1003">Cell membrane</keyword>
<evidence type="ECO:0000256" key="1">
    <source>
        <dbReference type="ARBA" id="ARBA00004651"/>
    </source>
</evidence>
<dbReference type="PANTHER" id="PTHR22911">
    <property type="entry name" value="ACYL-MALONYL CONDENSING ENZYME-RELATED"/>
    <property type="match status" value="1"/>
</dbReference>
<feature type="transmembrane region" description="Helical" evidence="8">
    <location>
        <begin position="34"/>
        <end position="55"/>
    </location>
</feature>
<dbReference type="SUPFAM" id="SSF103481">
    <property type="entry name" value="Multidrug resistance efflux transporter EmrE"/>
    <property type="match status" value="2"/>
</dbReference>
<dbReference type="InterPro" id="IPR037185">
    <property type="entry name" value="EmrE-like"/>
</dbReference>
<dbReference type="NCBIfam" id="TIGR00688">
    <property type="entry name" value="rarD"/>
    <property type="match status" value="1"/>
</dbReference>
<comment type="caution">
    <text evidence="10">The sequence shown here is derived from an EMBL/GenBank/DDBJ whole genome shotgun (WGS) entry which is preliminary data.</text>
</comment>
<evidence type="ECO:0000313" key="11">
    <source>
        <dbReference type="Proteomes" id="UP000014400"/>
    </source>
</evidence>
<dbReference type="Pfam" id="PF00892">
    <property type="entry name" value="EamA"/>
    <property type="match status" value="2"/>
</dbReference>
<organism evidence="10 11">
    <name type="scientific">Sutterella wadsworthensis HGA0223</name>
    <dbReference type="NCBI Taxonomy" id="1203554"/>
    <lineage>
        <taxon>Bacteria</taxon>
        <taxon>Pseudomonadati</taxon>
        <taxon>Pseudomonadota</taxon>
        <taxon>Betaproteobacteria</taxon>
        <taxon>Burkholderiales</taxon>
        <taxon>Sutterellaceae</taxon>
        <taxon>Sutterella</taxon>
    </lineage>
</organism>
<keyword evidence="6 8" id="KW-1133">Transmembrane helix</keyword>
<feature type="transmembrane region" description="Helical" evidence="8">
    <location>
        <begin position="263"/>
        <end position="285"/>
    </location>
</feature>
<feature type="domain" description="EamA" evidence="9">
    <location>
        <begin position="148"/>
        <end position="279"/>
    </location>
</feature>
<feature type="transmembrane region" description="Helical" evidence="8">
    <location>
        <begin position="205"/>
        <end position="226"/>
    </location>
</feature>
<dbReference type="PANTHER" id="PTHR22911:SF137">
    <property type="entry name" value="SOLUTE CARRIER FAMILY 35 MEMBER G2-RELATED"/>
    <property type="match status" value="1"/>
</dbReference>
<dbReference type="InterPro" id="IPR000620">
    <property type="entry name" value="EamA_dom"/>
</dbReference>
<feature type="domain" description="EamA" evidence="9">
    <location>
        <begin position="3"/>
        <end position="139"/>
    </location>
</feature>
<feature type="transmembrane region" description="Helical" evidence="8">
    <location>
        <begin position="146"/>
        <end position="162"/>
    </location>
</feature>
<dbReference type="eggNOG" id="COG2962">
    <property type="taxonomic scope" value="Bacteria"/>
</dbReference>
<dbReference type="GO" id="GO:0005886">
    <property type="term" value="C:plasma membrane"/>
    <property type="evidence" value="ECO:0007669"/>
    <property type="project" value="UniProtKB-SubCell"/>
</dbReference>
<proteinExistence type="inferred from homology"/>
<evidence type="ECO:0000313" key="10">
    <source>
        <dbReference type="EMBL" id="EPD98693.1"/>
    </source>
</evidence>
<evidence type="ECO:0000256" key="8">
    <source>
        <dbReference type="SAM" id="Phobius"/>
    </source>
</evidence>
<feature type="transmembrane region" description="Helical" evidence="8">
    <location>
        <begin position="99"/>
        <end position="116"/>
    </location>
</feature>
<reference evidence="10 11" key="1">
    <citation type="submission" date="2013-04" db="EMBL/GenBank/DDBJ databases">
        <title>The Genome Sequence of Sutterella wadsworthensis HGA0223.</title>
        <authorList>
            <consortium name="The Broad Institute Genomics Platform"/>
            <person name="Earl A."/>
            <person name="Ward D."/>
            <person name="Feldgarden M."/>
            <person name="Gevers D."/>
            <person name="Schmidt T.M."/>
            <person name="Dover J."/>
            <person name="Dai D."/>
            <person name="Walker B."/>
            <person name="Young S."/>
            <person name="Zeng Q."/>
            <person name="Gargeya S."/>
            <person name="Fitzgerald M."/>
            <person name="Haas B."/>
            <person name="Abouelleil A."/>
            <person name="Allen A.W."/>
            <person name="Alvarado L."/>
            <person name="Arachchi H.M."/>
            <person name="Berlin A.M."/>
            <person name="Chapman S.B."/>
            <person name="Gainer-Dewar J."/>
            <person name="Goldberg J."/>
            <person name="Griggs A."/>
            <person name="Gujja S."/>
            <person name="Hansen M."/>
            <person name="Howarth C."/>
            <person name="Imamovic A."/>
            <person name="Ireland A."/>
            <person name="Larimer J."/>
            <person name="McCowan C."/>
            <person name="Murphy C."/>
            <person name="Pearson M."/>
            <person name="Poon T.W."/>
            <person name="Priest M."/>
            <person name="Roberts A."/>
            <person name="Saif S."/>
            <person name="Shea T."/>
            <person name="Sisk P."/>
            <person name="Sykes S."/>
            <person name="Wortman J."/>
            <person name="Nusbaum C."/>
            <person name="Birren B."/>
        </authorList>
    </citation>
    <scope>NUCLEOTIDE SEQUENCE [LARGE SCALE GENOMIC DNA]</scope>
    <source>
        <strain evidence="10 11">HGA0223</strain>
    </source>
</reference>
<sequence length="300" mass="32812">MPFGILATFAAYFLWGLFPLYFHALQGIGALEILAHRIIWSLVFITIVVVAMRRTAWLKGALMTPKVLGVFCLSALIIGANWGIYVYAIVSGRTIEASLGYFINPLVSIALGSLFLRERLRRPQQAAVVLAGVGVLWITWTTGVAPWLGLMLAVTFGLYGLIRKIAPLGSLEGMVLESLLLTPAAAAWLWFLWSDHELAFISADLTTQILLVAAGPVTAVPLLFFASGVRRIPYSTSAVIQYVSPTMVFLIGVFAFGEPFSKGMLVGFLIIWAAVALFLGEMLLFARRCRNEAREAADRV</sequence>
<gene>
    <name evidence="10" type="ORF">HMPREF1476_01435</name>
</gene>
<dbReference type="PATRIC" id="fig|1203554.3.peg.1497"/>
<evidence type="ECO:0000256" key="3">
    <source>
        <dbReference type="ARBA" id="ARBA00022448"/>
    </source>
</evidence>
<name>S3BBL7_9BURK</name>
<dbReference type="InterPro" id="IPR004626">
    <property type="entry name" value="RarD"/>
</dbReference>
<dbReference type="Proteomes" id="UP000014400">
    <property type="component" value="Unassembled WGS sequence"/>
</dbReference>
<accession>S3BBL7</accession>
<keyword evidence="7 8" id="KW-0472">Membrane</keyword>
<comment type="subcellular location">
    <subcellularLocation>
        <location evidence="1">Cell membrane</location>
        <topology evidence="1">Multi-pass membrane protein</topology>
    </subcellularLocation>
</comment>
<evidence type="ECO:0000256" key="6">
    <source>
        <dbReference type="ARBA" id="ARBA00022989"/>
    </source>
</evidence>
<evidence type="ECO:0000256" key="7">
    <source>
        <dbReference type="ARBA" id="ARBA00023136"/>
    </source>
</evidence>
<protein>
    <submittedName>
        <fullName evidence="10">Protein RarD</fullName>
    </submittedName>
</protein>
<dbReference type="EMBL" id="ATCF01000021">
    <property type="protein sequence ID" value="EPD98693.1"/>
    <property type="molecule type" value="Genomic_DNA"/>
</dbReference>
<keyword evidence="11" id="KW-1185">Reference proteome</keyword>
<evidence type="ECO:0000259" key="9">
    <source>
        <dbReference type="Pfam" id="PF00892"/>
    </source>
</evidence>
<dbReference type="GeneID" id="64060772"/>
<evidence type="ECO:0000256" key="5">
    <source>
        <dbReference type="ARBA" id="ARBA00022692"/>
    </source>
</evidence>
<dbReference type="RefSeq" id="WP_016474646.1">
    <property type="nucleotide sequence ID" value="NZ_KE150480.1"/>
</dbReference>
<feature type="transmembrane region" description="Helical" evidence="8">
    <location>
        <begin position="174"/>
        <end position="193"/>
    </location>
</feature>
<keyword evidence="3" id="KW-0813">Transport</keyword>
<evidence type="ECO:0000256" key="4">
    <source>
        <dbReference type="ARBA" id="ARBA00022475"/>
    </source>
</evidence>
<comment type="similarity">
    <text evidence="2">Belongs to the EamA transporter family.</text>
</comment>
<evidence type="ECO:0000256" key="2">
    <source>
        <dbReference type="ARBA" id="ARBA00007362"/>
    </source>
</evidence>
<feature type="transmembrane region" description="Helical" evidence="8">
    <location>
        <begin position="238"/>
        <end position="257"/>
    </location>
</feature>
<dbReference type="AlphaFoldDB" id="S3BBL7"/>